<dbReference type="PANTHER" id="PTHR24078:SF519">
    <property type="entry name" value="DNAJ HOMOLOG SUBFAMILY B MEMBER 13"/>
    <property type="match status" value="1"/>
</dbReference>
<dbReference type="FunFam" id="1.10.287.110:FF:000106">
    <property type="entry name" value="Putative heat shock protein-like protein"/>
    <property type="match status" value="1"/>
</dbReference>
<feature type="domain" description="J" evidence="2">
    <location>
        <begin position="6"/>
        <end position="70"/>
    </location>
</feature>
<dbReference type="EMBL" id="BDRX01000012">
    <property type="protein sequence ID" value="GBF89666.1"/>
    <property type="molecule type" value="Genomic_DNA"/>
</dbReference>
<dbReference type="PANTHER" id="PTHR24078">
    <property type="entry name" value="DNAJ HOMOLOG SUBFAMILY C MEMBER"/>
    <property type="match status" value="1"/>
</dbReference>
<evidence type="ECO:0000313" key="4">
    <source>
        <dbReference type="Proteomes" id="UP000247498"/>
    </source>
</evidence>
<dbReference type="InterPro" id="IPR036869">
    <property type="entry name" value="J_dom_sf"/>
</dbReference>
<dbReference type="SMART" id="SM00271">
    <property type="entry name" value="DnaJ"/>
    <property type="match status" value="1"/>
</dbReference>
<dbReference type="OrthoDB" id="550424at2759"/>
<organism evidence="3 4">
    <name type="scientific">Raphidocelis subcapitata</name>
    <dbReference type="NCBI Taxonomy" id="307507"/>
    <lineage>
        <taxon>Eukaryota</taxon>
        <taxon>Viridiplantae</taxon>
        <taxon>Chlorophyta</taxon>
        <taxon>core chlorophytes</taxon>
        <taxon>Chlorophyceae</taxon>
        <taxon>CS clade</taxon>
        <taxon>Sphaeropleales</taxon>
        <taxon>Selenastraceae</taxon>
        <taxon>Raphidocelis</taxon>
    </lineage>
</organism>
<comment type="caution">
    <text evidence="3">The sequence shown here is derived from an EMBL/GenBank/DDBJ whole genome shotgun (WGS) entry which is preliminary data.</text>
</comment>
<protein>
    <recommendedName>
        <fullName evidence="2">J domain-containing protein</fullName>
    </recommendedName>
</protein>
<dbReference type="InterPro" id="IPR001623">
    <property type="entry name" value="DnaJ_domain"/>
</dbReference>
<gene>
    <name evidence="3" type="ORF">Rsub_02836</name>
</gene>
<dbReference type="InterPro" id="IPR008971">
    <property type="entry name" value="HSP40/DnaJ_pept-bd"/>
</dbReference>
<dbReference type="AlphaFoldDB" id="A0A2V0NPW7"/>
<dbReference type="GO" id="GO:0051087">
    <property type="term" value="F:protein-folding chaperone binding"/>
    <property type="evidence" value="ECO:0007669"/>
    <property type="project" value="TreeGrafter"/>
</dbReference>
<dbReference type="Gene3D" id="2.60.260.20">
    <property type="entry name" value="Urease metallochaperone UreE, N-terminal domain"/>
    <property type="match status" value="2"/>
</dbReference>
<evidence type="ECO:0000259" key="2">
    <source>
        <dbReference type="PROSITE" id="PS50076"/>
    </source>
</evidence>
<dbReference type="GO" id="GO:0006457">
    <property type="term" value="P:protein folding"/>
    <property type="evidence" value="ECO:0007669"/>
    <property type="project" value="InterPro"/>
</dbReference>
<dbReference type="InterPro" id="IPR002939">
    <property type="entry name" value="DnaJ_C"/>
</dbReference>
<dbReference type="SUPFAM" id="SSF46565">
    <property type="entry name" value="Chaperone J-domain"/>
    <property type="match status" value="1"/>
</dbReference>
<dbReference type="InterPro" id="IPR018253">
    <property type="entry name" value="DnaJ_domain_CS"/>
</dbReference>
<dbReference type="SUPFAM" id="SSF49493">
    <property type="entry name" value="HSP40/DnaJ peptide-binding domain"/>
    <property type="match status" value="2"/>
</dbReference>
<dbReference type="PROSITE" id="PS00636">
    <property type="entry name" value="DNAJ_1"/>
    <property type="match status" value="1"/>
</dbReference>
<dbReference type="STRING" id="307507.A0A2V0NPW7"/>
<dbReference type="GO" id="GO:0051082">
    <property type="term" value="F:unfolded protein binding"/>
    <property type="evidence" value="ECO:0007669"/>
    <property type="project" value="InterPro"/>
</dbReference>
<dbReference type="Pfam" id="PF00226">
    <property type="entry name" value="DnaJ"/>
    <property type="match status" value="1"/>
</dbReference>
<dbReference type="Gene3D" id="1.10.287.110">
    <property type="entry name" value="DnaJ domain"/>
    <property type="match status" value="1"/>
</dbReference>
<reference evidence="3 4" key="1">
    <citation type="journal article" date="2018" name="Sci. Rep.">
        <title>Raphidocelis subcapitata (=Pseudokirchneriella subcapitata) provides an insight into genome evolution and environmental adaptations in the Sphaeropleales.</title>
        <authorList>
            <person name="Suzuki S."/>
            <person name="Yamaguchi H."/>
            <person name="Nakajima N."/>
            <person name="Kawachi M."/>
        </authorList>
    </citation>
    <scope>NUCLEOTIDE SEQUENCE [LARGE SCALE GENOMIC DNA]</scope>
    <source>
        <strain evidence="3 4">NIES-35</strain>
    </source>
</reference>
<dbReference type="InParanoid" id="A0A2V0NPW7"/>
<evidence type="ECO:0000313" key="3">
    <source>
        <dbReference type="EMBL" id="GBF89666.1"/>
    </source>
</evidence>
<dbReference type="PROSITE" id="PS50076">
    <property type="entry name" value="DNAJ_2"/>
    <property type="match status" value="1"/>
</dbReference>
<dbReference type="CDD" id="cd10747">
    <property type="entry name" value="DnaJ_C"/>
    <property type="match status" value="1"/>
</dbReference>
<dbReference type="Proteomes" id="UP000247498">
    <property type="component" value="Unassembled WGS sequence"/>
</dbReference>
<accession>A0A2V0NPW7</accession>
<dbReference type="GO" id="GO:0005829">
    <property type="term" value="C:cytosol"/>
    <property type="evidence" value="ECO:0007669"/>
    <property type="project" value="TreeGrafter"/>
</dbReference>
<dbReference type="Pfam" id="PF01556">
    <property type="entry name" value="DnaJ_C"/>
    <property type="match status" value="1"/>
</dbReference>
<dbReference type="InterPro" id="IPR051339">
    <property type="entry name" value="DnaJ_subfamily_B"/>
</dbReference>
<dbReference type="PRINTS" id="PR00625">
    <property type="entry name" value="JDOMAIN"/>
</dbReference>
<name>A0A2V0NPW7_9CHLO</name>
<keyword evidence="4" id="KW-1185">Reference proteome</keyword>
<proteinExistence type="predicted"/>
<sequence>MGRIVDYYEVLGVPRNSDDVEIKKAYRRLALRHHPDVDPGEDSAREFALVAEAYDVLSNPRHKGVYDLYGEQQLKAGGEGEEPYAFDWEAGPAAVFARFFGTANPYEALEVLSKRFEQLTAAKEPPKPQPTTVDLPVTLEELHSGASKSVSRARRAFGDAGEPMAETRRLEVKVEPGMADGTVFVFEGEGDAAAPGAPQGPLELVLRAAPHPRFRRAGCDLVHTVRLPLYNALAGGSVAVETLDGRTLDVPLDAIVTPGSVLRVPGEGLPKPGAAGGGGGGKRGDLLLATELLFPSHLSLQQKLLLRGALFLPPKLDEAQAKALRAFESAFRDSRHGWSTGVAPQGREGG</sequence>
<evidence type="ECO:0000256" key="1">
    <source>
        <dbReference type="ARBA" id="ARBA00023186"/>
    </source>
</evidence>
<dbReference type="CDD" id="cd06257">
    <property type="entry name" value="DnaJ"/>
    <property type="match status" value="1"/>
</dbReference>
<keyword evidence="1" id="KW-0143">Chaperone</keyword>